<reference evidence="1" key="1">
    <citation type="submission" date="2022-01" db="EMBL/GenBank/DDBJ databases">
        <authorList>
            <person name="King R."/>
        </authorList>
    </citation>
    <scope>NUCLEOTIDE SEQUENCE</scope>
</reference>
<evidence type="ECO:0000313" key="1">
    <source>
        <dbReference type="EMBL" id="CAG9767957.1"/>
    </source>
</evidence>
<sequence>MNIQNKGKTNCGGRDMEAIRNCRDVSLTVDVDEASGATSLNGTTRMATNKDNKICRKSNQKISFTRENIFGDGLFRAASLHIYGHQDSHGQLRQDAVKYILETAGDFEILKPVIAKNDNDVETVDSLSKHELAEDNGEVAAKSETSLCVTWIENALKRASTKGESTDKMGSGN</sequence>
<evidence type="ECO:0000313" key="2">
    <source>
        <dbReference type="Proteomes" id="UP001152799"/>
    </source>
</evidence>
<dbReference type="Proteomes" id="UP001152799">
    <property type="component" value="Chromosome 4"/>
</dbReference>
<dbReference type="CDD" id="cd22744">
    <property type="entry name" value="OTU"/>
    <property type="match status" value="1"/>
</dbReference>
<organism evidence="1 2">
    <name type="scientific">Ceutorhynchus assimilis</name>
    <name type="common">cabbage seed weevil</name>
    <dbReference type="NCBI Taxonomy" id="467358"/>
    <lineage>
        <taxon>Eukaryota</taxon>
        <taxon>Metazoa</taxon>
        <taxon>Ecdysozoa</taxon>
        <taxon>Arthropoda</taxon>
        <taxon>Hexapoda</taxon>
        <taxon>Insecta</taxon>
        <taxon>Pterygota</taxon>
        <taxon>Neoptera</taxon>
        <taxon>Endopterygota</taxon>
        <taxon>Coleoptera</taxon>
        <taxon>Polyphaga</taxon>
        <taxon>Cucujiformia</taxon>
        <taxon>Curculionidae</taxon>
        <taxon>Ceutorhynchinae</taxon>
        <taxon>Ceutorhynchus</taxon>
    </lineage>
</organism>
<proteinExistence type="predicted"/>
<gene>
    <name evidence="1" type="ORF">CEUTPL_LOCUS8509</name>
</gene>
<dbReference type="Gene3D" id="3.90.70.80">
    <property type="match status" value="1"/>
</dbReference>
<name>A0A9N9MS52_9CUCU</name>
<accession>A0A9N9MS52</accession>
<protein>
    <submittedName>
        <fullName evidence="1">Uncharacterized protein</fullName>
    </submittedName>
</protein>
<dbReference type="AlphaFoldDB" id="A0A9N9MS52"/>
<dbReference type="EMBL" id="OU892280">
    <property type="protein sequence ID" value="CAG9767957.1"/>
    <property type="molecule type" value="Genomic_DNA"/>
</dbReference>
<keyword evidence="2" id="KW-1185">Reference proteome</keyword>
<dbReference type="OrthoDB" id="409956at2759"/>